<dbReference type="EMBL" id="BGPR01008525">
    <property type="protein sequence ID" value="GBN34385.1"/>
    <property type="molecule type" value="Genomic_DNA"/>
</dbReference>
<name>A0A4Y2N4R9_ARAVE</name>
<keyword evidence="2" id="KW-1185">Reference proteome</keyword>
<proteinExistence type="predicted"/>
<evidence type="ECO:0000313" key="2">
    <source>
        <dbReference type="Proteomes" id="UP000499080"/>
    </source>
</evidence>
<dbReference type="AlphaFoldDB" id="A0A4Y2N4R9"/>
<reference evidence="1 2" key="1">
    <citation type="journal article" date="2019" name="Sci. Rep.">
        <title>Orb-weaving spider Araneus ventricosus genome elucidates the spidroin gene catalogue.</title>
        <authorList>
            <person name="Kono N."/>
            <person name="Nakamura H."/>
            <person name="Ohtoshi R."/>
            <person name="Moran D.A.P."/>
            <person name="Shinohara A."/>
            <person name="Yoshida Y."/>
            <person name="Fujiwara M."/>
            <person name="Mori M."/>
            <person name="Tomita M."/>
            <person name="Arakawa K."/>
        </authorList>
    </citation>
    <scope>NUCLEOTIDE SEQUENCE [LARGE SCALE GENOMIC DNA]</scope>
</reference>
<sequence>MRSRGYKNFMTSASDQNPGFATAIHHNDSKLIKFKLTTSRNYSLGLGDFRLNYNEIIYLLVPSKSKNIHNYLSFIQHILSKKCTKCGEKGVLSTSLKTSINDNEESGQISNMMDENSSDTIPLSFRTALSEGYYGCLAVPPKTTGEKLNGFHCLLNEILIAGSAPLRKPSKAPRLERFWKIL</sequence>
<comment type="caution">
    <text evidence="1">The sequence shown here is derived from an EMBL/GenBank/DDBJ whole genome shotgun (WGS) entry which is preliminary data.</text>
</comment>
<dbReference type="Proteomes" id="UP000499080">
    <property type="component" value="Unassembled WGS sequence"/>
</dbReference>
<accession>A0A4Y2N4R9</accession>
<organism evidence="1 2">
    <name type="scientific">Araneus ventricosus</name>
    <name type="common">Orbweaver spider</name>
    <name type="synonym">Epeira ventricosa</name>
    <dbReference type="NCBI Taxonomy" id="182803"/>
    <lineage>
        <taxon>Eukaryota</taxon>
        <taxon>Metazoa</taxon>
        <taxon>Ecdysozoa</taxon>
        <taxon>Arthropoda</taxon>
        <taxon>Chelicerata</taxon>
        <taxon>Arachnida</taxon>
        <taxon>Araneae</taxon>
        <taxon>Araneomorphae</taxon>
        <taxon>Entelegynae</taxon>
        <taxon>Araneoidea</taxon>
        <taxon>Araneidae</taxon>
        <taxon>Araneus</taxon>
    </lineage>
</organism>
<gene>
    <name evidence="1" type="ORF">AVEN_52856_1</name>
</gene>
<evidence type="ECO:0000313" key="1">
    <source>
        <dbReference type="EMBL" id="GBN34385.1"/>
    </source>
</evidence>
<protein>
    <submittedName>
        <fullName evidence="1">Uncharacterized protein</fullName>
    </submittedName>
</protein>